<dbReference type="Proteomes" id="UP000229600">
    <property type="component" value="Unassembled WGS sequence"/>
</dbReference>
<gene>
    <name evidence="1" type="ORF">COV59_01930</name>
</gene>
<organism evidence="1 2">
    <name type="scientific">Candidatus Magasanikbacteria bacterium CG11_big_fil_rev_8_21_14_0_20_39_34</name>
    <dbReference type="NCBI Taxonomy" id="1974653"/>
    <lineage>
        <taxon>Bacteria</taxon>
        <taxon>Candidatus Magasanikiibacteriota</taxon>
    </lineage>
</organism>
<proteinExistence type="predicted"/>
<comment type="caution">
    <text evidence="1">The sequence shown here is derived from an EMBL/GenBank/DDBJ whole genome shotgun (WGS) entry which is preliminary data.</text>
</comment>
<sequence>MVGNLIKRKKSCGAGTAPEWEESHLVEMASVKHLRKTREVGWDVHVVDGLANAPTVNAKDVQPKRRVHQLDLGKVAVSGSDVLPRLAFPDAQGQFKLALDRTAVDHIYLTAETVVVQPTLNDRGALCLVNLLEDLCNLLSVEPRPLGHAFGPDGVFHDVDHTLAASGRNAHTVVYLVYTWVPGHDPLAEALLGLEGELLLSDLVRVRREQRTDTTDPREPVGVEVFTAVADDENLLARGAVVPIIVLTGCAQTVVVGVESLRGEFLSNPVSHVSSSEKIRRYLPDGGSHILKYPNYHLASTSMR</sequence>
<accession>A0A2H0N729</accession>
<name>A0A2H0N729_9BACT</name>
<dbReference type="AlphaFoldDB" id="A0A2H0N729"/>
<reference evidence="1 2" key="1">
    <citation type="submission" date="2017-09" db="EMBL/GenBank/DDBJ databases">
        <title>Depth-based differentiation of microbial function through sediment-hosted aquifers and enrichment of novel symbionts in the deep terrestrial subsurface.</title>
        <authorList>
            <person name="Probst A.J."/>
            <person name="Ladd B."/>
            <person name="Jarett J.K."/>
            <person name="Geller-Mcgrath D.E."/>
            <person name="Sieber C.M."/>
            <person name="Emerson J.B."/>
            <person name="Anantharaman K."/>
            <person name="Thomas B.C."/>
            <person name="Malmstrom R."/>
            <person name="Stieglmeier M."/>
            <person name="Klingl A."/>
            <person name="Woyke T."/>
            <person name="Ryan C.M."/>
            <person name="Banfield J.F."/>
        </authorList>
    </citation>
    <scope>NUCLEOTIDE SEQUENCE [LARGE SCALE GENOMIC DNA]</scope>
    <source>
        <strain evidence="1">CG11_big_fil_rev_8_21_14_0_20_39_34</strain>
    </source>
</reference>
<dbReference type="EMBL" id="PCWN01000007">
    <property type="protein sequence ID" value="PIR03925.1"/>
    <property type="molecule type" value="Genomic_DNA"/>
</dbReference>
<evidence type="ECO:0000313" key="1">
    <source>
        <dbReference type="EMBL" id="PIR03925.1"/>
    </source>
</evidence>
<evidence type="ECO:0000313" key="2">
    <source>
        <dbReference type="Proteomes" id="UP000229600"/>
    </source>
</evidence>
<protein>
    <submittedName>
        <fullName evidence="1">Uncharacterized protein</fullName>
    </submittedName>
</protein>